<protein>
    <submittedName>
        <fullName evidence="2">Uncharacterized protein</fullName>
    </submittedName>
</protein>
<dbReference type="Proteomes" id="UP001066276">
    <property type="component" value="Chromosome 4_1"/>
</dbReference>
<accession>A0AAV7T0J2</accession>
<feature type="compositionally biased region" description="Low complexity" evidence="1">
    <location>
        <begin position="48"/>
        <end position="66"/>
    </location>
</feature>
<feature type="region of interest" description="Disordered" evidence="1">
    <location>
        <begin position="1"/>
        <end position="86"/>
    </location>
</feature>
<evidence type="ECO:0000313" key="3">
    <source>
        <dbReference type="Proteomes" id="UP001066276"/>
    </source>
</evidence>
<evidence type="ECO:0000313" key="2">
    <source>
        <dbReference type="EMBL" id="KAJ1169676.1"/>
    </source>
</evidence>
<keyword evidence="3" id="KW-1185">Reference proteome</keyword>
<organism evidence="2 3">
    <name type="scientific">Pleurodeles waltl</name>
    <name type="common">Iberian ribbed newt</name>
    <dbReference type="NCBI Taxonomy" id="8319"/>
    <lineage>
        <taxon>Eukaryota</taxon>
        <taxon>Metazoa</taxon>
        <taxon>Chordata</taxon>
        <taxon>Craniata</taxon>
        <taxon>Vertebrata</taxon>
        <taxon>Euteleostomi</taxon>
        <taxon>Amphibia</taxon>
        <taxon>Batrachia</taxon>
        <taxon>Caudata</taxon>
        <taxon>Salamandroidea</taxon>
        <taxon>Salamandridae</taxon>
        <taxon>Pleurodelinae</taxon>
        <taxon>Pleurodeles</taxon>
    </lineage>
</organism>
<sequence length="86" mass="9117">MPPGAHHLGGALACRSSSAMRPAPPADHHVSTASIGGSQAPDRRHTTPALRRQPAPARVQRALPVAGISTQRPDPRTHTLGRWRVV</sequence>
<comment type="caution">
    <text evidence="2">The sequence shown here is derived from an EMBL/GenBank/DDBJ whole genome shotgun (WGS) entry which is preliminary data.</text>
</comment>
<gene>
    <name evidence="2" type="ORF">NDU88_001567</name>
</gene>
<reference evidence="2" key="1">
    <citation type="journal article" date="2022" name="bioRxiv">
        <title>Sequencing and chromosome-scale assembly of the giantPleurodeles waltlgenome.</title>
        <authorList>
            <person name="Brown T."/>
            <person name="Elewa A."/>
            <person name="Iarovenko S."/>
            <person name="Subramanian E."/>
            <person name="Araus A.J."/>
            <person name="Petzold A."/>
            <person name="Susuki M."/>
            <person name="Suzuki K.-i.T."/>
            <person name="Hayashi T."/>
            <person name="Toyoda A."/>
            <person name="Oliveira C."/>
            <person name="Osipova E."/>
            <person name="Leigh N.D."/>
            <person name="Simon A."/>
            <person name="Yun M.H."/>
        </authorList>
    </citation>
    <scope>NUCLEOTIDE SEQUENCE</scope>
    <source>
        <strain evidence="2">20211129_DDA</strain>
        <tissue evidence="2">Liver</tissue>
    </source>
</reference>
<evidence type="ECO:0000256" key="1">
    <source>
        <dbReference type="SAM" id="MobiDB-lite"/>
    </source>
</evidence>
<name>A0AAV7T0J2_PLEWA</name>
<dbReference type="EMBL" id="JANPWB010000007">
    <property type="protein sequence ID" value="KAJ1169676.1"/>
    <property type="molecule type" value="Genomic_DNA"/>
</dbReference>
<dbReference type="AlphaFoldDB" id="A0AAV7T0J2"/>
<proteinExistence type="predicted"/>